<dbReference type="AlphaFoldDB" id="B3T9S9"/>
<protein>
    <submittedName>
        <fullName evidence="1">Uncharacterized protein</fullName>
    </submittedName>
</protein>
<name>B3T9S9_9ZZZZ</name>
<gene>
    <name evidence="1" type="ORF">ALOHA_HF4000APKG7H23ctg3g3</name>
</gene>
<sequence>MFPGLVRRFRRDEKRSGATPERLSLNSPWQWLIFPASRPTSIVSAGAFHCRVRDGNGWVHSALTTKGDSSLGVVMRYVNQGGRVQERRPAPCLPVPNGHRRAGRFGQCRVLLWRQPPAGSAAVLLYPVDPIGLGYGDHCRVSDAPGQEDLGAGLAHLRAYRVEQLTKLGPGVELIVQPALRQGAVCDDRHLVHHTVGQQLILDVAVEDVVAHLVGNDGIVAERLLGLLHLLD</sequence>
<evidence type="ECO:0000313" key="1">
    <source>
        <dbReference type="EMBL" id="ABZ09338.1"/>
    </source>
</evidence>
<proteinExistence type="predicted"/>
<organism evidence="1">
    <name type="scientific">uncultured marine microorganism HF4000_APKG7H23</name>
    <dbReference type="NCBI Taxonomy" id="455551"/>
    <lineage>
        <taxon>unclassified sequences</taxon>
        <taxon>environmental samples</taxon>
    </lineage>
</organism>
<reference evidence="1" key="1">
    <citation type="journal article" date="2008" name="ISME J.">
        <title>Genomic patterns of recombination, clonal divergence and environment in marine microbial populations.</title>
        <authorList>
            <person name="Konstantinidis K.T."/>
            <person name="Delong E.F."/>
        </authorList>
    </citation>
    <scope>NUCLEOTIDE SEQUENCE</scope>
</reference>
<accession>B3T9S9</accession>
<dbReference type="EMBL" id="EU016649">
    <property type="protein sequence ID" value="ABZ09338.1"/>
    <property type="molecule type" value="Genomic_DNA"/>
</dbReference>